<dbReference type="EMBL" id="AY129339">
    <property type="protein sequence ID" value="AAN02080.1"/>
    <property type="molecule type" value="Genomic_DNA"/>
</dbReference>
<protein>
    <submittedName>
        <fullName evidence="2">Uncharacterized protein</fullName>
    </submittedName>
</protein>
<dbReference type="Proteomes" id="UP000000731">
    <property type="component" value="Segment"/>
</dbReference>
<feature type="coiled-coil region" evidence="1">
    <location>
        <begin position="10"/>
        <end position="37"/>
    </location>
</feature>
<gene>
    <name evidence="2" type="primary">26</name>
    <name evidence="2" type="ORF">PBI_BARNYARD_26</name>
</gene>
<evidence type="ECO:0000313" key="2">
    <source>
        <dbReference type="EMBL" id="AAN02080.1"/>
    </source>
</evidence>
<evidence type="ECO:0000313" key="3">
    <source>
        <dbReference type="Proteomes" id="UP000000731"/>
    </source>
</evidence>
<dbReference type="RefSeq" id="NP_818564.1">
    <property type="nucleotide sequence ID" value="NC_004689.1"/>
</dbReference>
<evidence type="ECO:0000256" key="1">
    <source>
        <dbReference type="SAM" id="Coils"/>
    </source>
</evidence>
<accession>Q856E6</accession>
<keyword evidence="3" id="KW-1185">Reference proteome</keyword>
<sequence>MAKVTFEYDAQELRTNIRNLDRRMESAVDALMDYEAAYATGQLKMRAPWTDRTGAARSGLLAVANKLGPGSHELIMSYSVHYGIWLEIANSGQYAVIGPFLPVMGRKLMHDLEHLIDRLERAQ</sequence>
<keyword evidence="1" id="KW-0175">Coiled coil</keyword>
<dbReference type="OrthoDB" id="24432at10239"/>
<organism evidence="2 3">
    <name type="scientific">Mycobacterium phage Barnyard</name>
    <dbReference type="NCBI Taxonomy" id="205880"/>
    <lineage>
        <taxon>Viruses</taxon>
        <taxon>Duplodnaviria</taxon>
        <taxon>Heunggongvirae</taxon>
        <taxon>Uroviricota</taxon>
        <taxon>Caudoviricetes</taxon>
        <taxon>Barnyardvirus</taxon>
        <taxon>Barnyardvirus barnyard</taxon>
    </lineage>
</organism>
<name>Q856E6_9CAUD</name>
<reference evidence="2 3" key="1">
    <citation type="journal article" date="2003" name="Cell">
        <title>Origins of highly mosaic mycobacteriophage genomes.</title>
        <authorList>
            <person name="Pedulla M.L."/>
            <person name="Ford M.E."/>
            <person name="Houtz J.M."/>
            <person name="Karthikeyan T."/>
            <person name="Wadsworth C."/>
            <person name="Lewis J.A."/>
            <person name="Jacobs-Sera D."/>
            <person name="Falbo J."/>
            <person name="Gross J."/>
            <person name="Pannunzio N.R."/>
            <person name="Brucker W."/>
            <person name="Kumar V."/>
            <person name="Kandasamy J."/>
            <person name="Keenan L."/>
            <person name="Bardarov S."/>
            <person name="Kriakov J."/>
            <person name="Lawrence J.G."/>
            <person name="Jacobs W.R. Jr."/>
            <person name="Hendrix R.W."/>
            <person name="Hatfull G.F."/>
        </authorList>
    </citation>
    <scope>NUCLEOTIDE SEQUENCE</scope>
</reference>
<proteinExistence type="predicted"/>
<dbReference type="KEGG" id="vg:1260238"/>